<protein>
    <submittedName>
        <fullName evidence="2">NACHT domain-containing protein</fullName>
    </submittedName>
</protein>
<dbReference type="Gene3D" id="3.40.50.300">
    <property type="entry name" value="P-loop containing nucleotide triphosphate hydrolases"/>
    <property type="match status" value="1"/>
</dbReference>
<proteinExistence type="predicted"/>
<feature type="domain" description="NACHT" evidence="1">
    <location>
        <begin position="119"/>
        <end position="259"/>
    </location>
</feature>
<evidence type="ECO:0000313" key="2">
    <source>
        <dbReference type="EMBL" id="PPK79863.1"/>
    </source>
</evidence>
<gene>
    <name evidence="2" type="ORF">BXY41_10888</name>
</gene>
<evidence type="ECO:0000313" key="3">
    <source>
        <dbReference type="Proteomes" id="UP000237749"/>
    </source>
</evidence>
<dbReference type="OrthoDB" id="1488560at2"/>
<organism evidence="2 3">
    <name type="scientific">Lacrimispora xylanisolvens</name>
    <dbReference type="NCBI Taxonomy" id="384636"/>
    <lineage>
        <taxon>Bacteria</taxon>
        <taxon>Bacillati</taxon>
        <taxon>Bacillota</taxon>
        <taxon>Clostridia</taxon>
        <taxon>Lachnospirales</taxon>
        <taxon>Lachnospiraceae</taxon>
        <taxon>Lacrimispora</taxon>
    </lineage>
</organism>
<accession>A0A2S6HQH5</accession>
<comment type="caution">
    <text evidence="2">The sequence shown here is derived from an EMBL/GenBank/DDBJ whole genome shotgun (WGS) entry which is preliminary data.</text>
</comment>
<evidence type="ECO:0000259" key="1">
    <source>
        <dbReference type="Pfam" id="PF05729"/>
    </source>
</evidence>
<dbReference type="PANTHER" id="PTHR46312">
    <property type="entry name" value="NACHT DOMAIN-CONTAINING PROTEIN"/>
    <property type="match status" value="1"/>
</dbReference>
<dbReference type="SUPFAM" id="SSF52540">
    <property type="entry name" value="P-loop containing nucleoside triphosphate hydrolases"/>
    <property type="match status" value="1"/>
</dbReference>
<dbReference type="AlphaFoldDB" id="A0A2S6HQH5"/>
<name>A0A2S6HQH5_9FIRM</name>
<dbReference type="PANTHER" id="PTHR46312:SF2">
    <property type="entry name" value="NUCLEOTIDE-BINDING OLIGOMERIZATION DOMAIN-CONTAINING PROTEIN 2-LIKE"/>
    <property type="match status" value="1"/>
</dbReference>
<dbReference type="Pfam" id="PF05729">
    <property type="entry name" value="NACHT"/>
    <property type="match status" value="1"/>
</dbReference>
<dbReference type="RefSeq" id="WP_104437766.1">
    <property type="nucleotide sequence ID" value="NZ_PTJA01000008.1"/>
</dbReference>
<dbReference type="Proteomes" id="UP000237749">
    <property type="component" value="Unassembled WGS sequence"/>
</dbReference>
<dbReference type="InterPro" id="IPR027417">
    <property type="entry name" value="P-loop_NTPase"/>
</dbReference>
<keyword evidence="3" id="KW-1185">Reference proteome</keyword>
<sequence>MDLKEVGILIAQIGGTEAVKKIVGTAIETHIKPILQKHADYKDNTIYLEECLSEYLENCYEKAMIMNTIVFRGVRKTIYDLYIPLSLNTHDGIRMNEIDKYIINDSYLDCISNYDKILIVDTAGMGKSTLVKYLSIQVINHNDYIPIIIELRKVDKTKELLDYIVDQFELLDKKIDKIDLINMLKRGDFIIFFDGYDEVTNENRGGILDNMQKFIRKAGNNKYIITSRYENDLSCLGDFQRFSISPLDMEEAFSLIRKYDNDGEKSKKLIERITNDKQLEILKEFLINPMLTSLLYRTFEYKEEIAYKKLGFYSQVYEALFNDHDKTKGSAYVHPKNSNLDILEFEKLLRRIAFISLKDNRVEYNRQNLVNIVEKCIKSMSWISAYTIDVIDDLTHAVPLFQKDGNDYKWVHKSFMEYFAAGYICYESNKTEELFRNMLNSNNVERYKNVLDFCYDMKPNIARQLIIYPHINNFINEYEKKYNSEVFSMYESSMLDIRKSIEYTHNLQILHYLTEEEAENDFKSKKSFEKIFRTKNNSSFINTILFSHSNDMVVYGRKNEYFVNELLSYKNIDIFKNPDISLSGDEDLEIDEGVYVVSDDALLKANKDKRHFDYITRAVVKHMTGVTYLDYNKCKLLKSKIELEIKQTNDIETEFESL</sequence>
<dbReference type="EMBL" id="PTJA01000008">
    <property type="protein sequence ID" value="PPK79863.1"/>
    <property type="molecule type" value="Genomic_DNA"/>
</dbReference>
<reference evidence="2 3" key="1">
    <citation type="submission" date="2018-02" db="EMBL/GenBank/DDBJ databases">
        <title>Genomic Encyclopedia of Archaeal and Bacterial Type Strains, Phase II (KMG-II): from individual species to whole genera.</title>
        <authorList>
            <person name="Goeker M."/>
        </authorList>
    </citation>
    <scope>NUCLEOTIDE SEQUENCE [LARGE SCALE GENOMIC DNA]</scope>
    <source>
        <strain evidence="2 3">DSM 3808</strain>
    </source>
</reference>
<dbReference type="InterPro" id="IPR007111">
    <property type="entry name" value="NACHT_NTPase"/>
</dbReference>